<evidence type="ECO:0000313" key="2">
    <source>
        <dbReference type="Proteomes" id="UP000199642"/>
    </source>
</evidence>
<name>A0A1I2S3S9_9BACT</name>
<sequence length="116" mass="12673">MTSCSNSGSSGSEEVFLLNQLDKQPEFEGGYEQFILYISEEVKKAPEGTFDGIEDKVFIDFIIDKEGSVSHVSLKNPLPSGAAKELKSILEKCPAWAPGQMNGKPVASFQTLPIKF</sequence>
<gene>
    <name evidence="1" type="ORF">SAMN04487988_104117</name>
</gene>
<dbReference type="AlphaFoldDB" id="A0A1I2S3S9"/>
<dbReference type="Gene3D" id="3.30.1150.10">
    <property type="match status" value="1"/>
</dbReference>
<evidence type="ECO:0000313" key="1">
    <source>
        <dbReference type="EMBL" id="SFG47534.1"/>
    </source>
</evidence>
<dbReference type="Proteomes" id="UP000199642">
    <property type="component" value="Unassembled WGS sequence"/>
</dbReference>
<protein>
    <submittedName>
        <fullName evidence="1">Gram-negative bacterial TonB protein C-terminal</fullName>
    </submittedName>
</protein>
<reference evidence="2" key="1">
    <citation type="submission" date="2016-10" db="EMBL/GenBank/DDBJ databases">
        <authorList>
            <person name="Varghese N."/>
            <person name="Submissions S."/>
        </authorList>
    </citation>
    <scope>NUCLEOTIDE SEQUENCE [LARGE SCALE GENOMIC DNA]</scope>
    <source>
        <strain evidence="2">DSM 19315</strain>
    </source>
</reference>
<keyword evidence="2" id="KW-1185">Reference proteome</keyword>
<dbReference type="SUPFAM" id="SSF74653">
    <property type="entry name" value="TolA/TonB C-terminal domain"/>
    <property type="match status" value="1"/>
</dbReference>
<organism evidence="1 2">
    <name type="scientific">Algoriphagus hitonicola</name>
    <dbReference type="NCBI Taxonomy" id="435880"/>
    <lineage>
        <taxon>Bacteria</taxon>
        <taxon>Pseudomonadati</taxon>
        <taxon>Bacteroidota</taxon>
        <taxon>Cytophagia</taxon>
        <taxon>Cytophagales</taxon>
        <taxon>Cyclobacteriaceae</taxon>
        <taxon>Algoriphagus</taxon>
    </lineage>
</organism>
<proteinExistence type="predicted"/>
<accession>A0A1I2S3S9</accession>
<dbReference type="EMBL" id="FOPC01000004">
    <property type="protein sequence ID" value="SFG47534.1"/>
    <property type="molecule type" value="Genomic_DNA"/>
</dbReference>
<dbReference type="STRING" id="435880.SAMN04487988_104117"/>